<dbReference type="AlphaFoldDB" id="A0A8J2BPB9"/>
<gene>
    <name evidence="1" type="ORF">MPNT_40046</name>
</gene>
<evidence type="ECO:0000313" key="1">
    <source>
        <dbReference type="EMBL" id="CAF0700826.1"/>
    </source>
</evidence>
<dbReference type="EMBL" id="CAJNOB010000034">
    <property type="protein sequence ID" value="CAF0700826.1"/>
    <property type="molecule type" value="Genomic_DNA"/>
</dbReference>
<name>A0A8J2BPB9_9BACT</name>
<sequence length="85" mass="9284">MGHSHRGALVVRLVELDSGPLGINGIRSSTLCVGRASFGGERRWLPFILRMGDSSTPLRMKGLAWAPWYASCLEARGESSTRRLA</sequence>
<dbReference type="Proteomes" id="UP000663859">
    <property type="component" value="Unassembled WGS sequence"/>
</dbReference>
<accession>A0A8J2BPB9</accession>
<reference evidence="1" key="1">
    <citation type="submission" date="2021-02" db="EMBL/GenBank/DDBJ databases">
        <authorList>
            <person name="Cremers G."/>
            <person name="Picone N."/>
        </authorList>
    </citation>
    <scope>NUCLEOTIDE SEQUENCE</scope>
    <source>
        <strain evidence="1">PQ17</strain>
    </source>
</reference>
<proteinExistence type="predicted"/>
<evidence type="ECO:0000313" key="2">
    <source>
        <dbReference type="Proteomes" id="UP000663859"/>
    </source>
</evidence>
<organism evidence="1 2">
    <name type="scientific">Candidatus Methylacidithermus pantelleriae</name>
    <dbReference type="NCBI Taxonomy" id="2744239"/>
    <lineage>
        <taxon>Bacteria</taxon>
        <taxon>Pseudomonadati</taxon>
        <taxon>Verrucomicrobiota</taxon>
        <taxon>Methylacidiphilae</taxon>
        <taxon>Methylacidiphilales</taxon>
        <taxon>Methylacidiphilaceae</taxon>
        <taxon>Candidatus Methylacidithermus</taxon>
    </lineage>
</organism>
<comment type="caution">
    <text evidence="1">The sequence shown here is derived from an EMBL/GenBank/DDBJ whole genome shotgun (WGS) entry which is preliminary data.</text>
</comment>
<keyword evidence="2" id="KW-1185">Reference proteome</keyword>
<protein>
    <submittedName>
        <fullName evidence="1">Uncharacterized protein</fullName>
    </submittedName>
</protein>